<dbReference type="InterPro" id="IPR036514">
    <property type="entry name" value="SGNH_hydro_sf"/>
</dbReference>
<accession>A0A518GUY3</accession>
<reference evidence="3 4" key="1">
    <citation type="submission" date="2019-02" db="EMBL/GenBank/DDBJ databases">
        <title>Deep-cultivation of Planctomycetes and their phenomic and genomic characterization uncovers novel biology.</title>
        <authorList>
            <person name="Wiegand S."/>
            <person name="Jogler M."/>
            <person name="Boedeker C."/>
            <person name="Pinto D."/>
            <person name="Vollmers J."/>
            <person name="Rivas-Marin E."/>
            <person name="Kohn T."/>
            <person name="Peeters S.H."/>
            <person name="Heuer A."/>
            <person name="Rast P."/>
            <person name="Oberbeckmann S."/>
            <person name="Bunk B."/>
            <person name="Jeske O."/>
            <person name="Meyerdierks A."/>
            <person name="Storesund J.E."/>
            <person name="Kallscheuer N."/>
            <person name="Luecker S."/>
            <person name="Lage O.M."/>
            <person name="Pohl T."/>
            <person name="Merkel B.J."/>
            <person name="Hornburger P."/>
            <person name="Mueller R.-W."/>
            <person name="Bruemmer F."/>
            <person name="Labrenz M."/>
            <person name="Spormann A.M."/>
            <person name="Op den Camp H."/>
            <person name="Overmann J."/>
            <person name="Amann R."/>
            <person name="Jetten M.S.M."/>
            <person name="Mascher T."/>
            <person name="Medema M.H."/>
            <person name="Devos D.P."/>
            <person name="Kaster A.-K."/>
            <person name="Ovreas L."/>
            <person name="Rohde M."/>
            <person name="Galperin M.Y."/>
            <person name="Jogler C."/>
        </authorList>
    </citation>
    <scope>NUCLEOTIDE SEQUENCE [LARGE SCALE GENOMIC DNA]</scope>
    <source>
        <strain evidence="3 4">ElP</strain>
    </source>
</reference>
<dbReference type="RefSeq" id="WP_145266458.1">
    <property type="nucleotide sequence ID" value="NZ_CP036426.1"/>
</dbReference>
<keyword evidence="3" id="KW-0378">Hydrolase</keyword>
<dbReference type="Gene3D" id="3.40.50.1110">
    <property type="entry name" value="SGNH hydrolase"/>
    <property type="match status" value="1"/>
</dbReference>
<feature type="domain" description="SGNH hydrolase-type esterase" evidence="2">
    <location>
        <begin position="54"/>
        <end position="228"/>
    </location>
</feature>
<dbReference type="Pfam" id="PF13472">
    <property type="entry name" value="Lipase_GDSL_2"/>
    <property type="match status" value="1"/>
</dbReference>
<sequence precursor="true">MTHPAIALGLLAGALAAPPPQADEPDDRPPLELRDGDRVVLVGDALIERMQQYGYLEALLTAAHPERSITFRNLGWSGDTVFGEARAGFGTPEDGFKTLIEQVKAAEPTVLIVGYGANESWAGEAGLPRFREGYDRLLDALEATGAREIVLLSPIAQQGPGPVTRPGGVANMAELVRYTGEVERIAAERGHRFVNLHVLTFGFGSGLGHDAPPYYSSDGVHLSERGYEELARRLSWRGSGVFEPDGEITRASITAGDDLVIEATKCSIEDAVPTLDGLRFGFARSSIPDTRSSGPDLLTWGAIRVEGLPDGRYRVQCEGRPLPEGHANVNGQMGAFVMYDPGIDRPSPAGTLVVPGAFIPDEAPDLEQFESLRQAIIAKNRLYFHRYRPQNSTYLFGFRKHEQGNNAAEVEEFERLVAEAEAEIARLKVPQSHIYELERIDEEDADR</sequence>
<dbReference type="OrthoDB" id="213326at2"/>
<evidence type="ECO:0000259" key="2">
    <source>
        <dbReference type="Pfam" id="PF13472"/>
    </source>
</evidence>
<dbReference type="KEGG" id="tpla:ElP_02270"/>
<name>A0A518GUY3_9BACT</name>
<protein>
    <submittedName>
        <fullName evidence="3">GDSL-like Lipase/Acylhydrolase</fullName>
    </submittedName>
</protein>
<dbReference type="AlphaFoldDB" id="A0A518GUY3"/>
<dbReference type="GO" id="GO:0016788">
    <property type="term" value="F:hydrolase activity, acting on ester bonds"/>
    <property type="evidence" value="ECO:0007669"/>
    <property type="project" value="UniProtKB-ARBA"/>
</dbReference>
<feature type="chain" id="PRO_5021967045" evidence="1">
    <location>
        <begin position="23"/>
        <end position="447"/>
    </location>
</feature>
<evidence type="ECO:0000313" key="4">
    <source>
        <dbReference type="Proteomes" id="UP000317835"/>
    </source>
</evidence>
<evidence type="ECO:0000256" key="1">
    <source>
        <dbReference type="SAM" id="SignalP"/>
    </source>
</evidence>
<dbReference type="SUPFAM" id="SSF52266">
    <property type="entry name" value="SGNH hydrolase"/>
    <property type="match status" value="1"/>
</dbReference>
<keyword evidence="1" id="KW-0732">Signal</keyword>
<dbReference type="CDD" id="cd01834">
    <property type="entry name" value="SGNH_hydrolase_like_2"/>
    <property type="match status" value="1"/>
</dbReference>
<keyword evidence="4" id="KW-1185">Reference proteome</keyword>
<dbReference type="EMBL" id="CP036426">
    <property type="protein sequence ID" value="QDV32395.1"/>
    <property type="molecule type" value="Genomic_DNA"/>
</dbReference>
<dbReference type="InterPro" id="IPR013830">
    <property type="entry name" value="SGNH_hydro"/>
</dbReference>
<feature type="signal peptide" evidence="1">
    <location>
        <begin position="1"/>
        <end position="22"/>
    </location>
</feature>
<dbReference type="Proteomes" id="UP000317835">
    <property type="component" value="Chromosome"/>
</dbReference>
<proteinExistence type="predicted"/>
<gene>
    <name evidence="3" type="ORF">ElP_02270</name>
</gene>
<evidence type="ECO:0000313" key="3">
    <source>
        <dbReference type="EMBL" id="QDV32395.1"/>
    </source>
</evidence>
<organism evidence="3 4">
    <name type="scientific">Tautonia plasticadhaerens</name>
    <dbReference type="NCBI Taxonomy" id="2527974"/>
    <lineage>
        <taxon>Bacteria</taxon>
        <taxon>Pseudomonadati</taxon>
        <taxon>Planctomycetota</taxon>
        <taxon>Planctomycetia</taxon>
        <taxon>Isosphaerales</taxon>
        <taxon>Isosphaeraceae</taxon>
        <taxon>Tautonia</taxon>
    </lineage>
</organism>